<dbReference type="Gene3D" id="3.30.70.1050">
    <property type="entry name" value="Trigger factor ribosome-binding domain"/>
    <property type="match status" value="1"/>
</dbReference>
<dbReference type="InterPro" id="IPR001179">
    <property type="entry name" value="PPIase_FKBP_dom"/>
</dbReference>
<dbReference type="EMBL" id="DVOB01000017">
    <property type="protein sequence ID" value="HIU95229.1"/>
    <property type="molecule type" value="Genomic_DNA"/>
</dbReference>
<comment type="subcellular location">
    <subcellularLocation>
        <location evidence="12">Cytoplasm</location>
    </subcellularLocation>
    <text evidence="12">About half TF is bound to the ribosome near the polypeptide exit tunnel while the other half is free in the cytoplasm.</text>
</comment>
<dbReference type="PIRSF" id="PIRSF003095">
    <property type="entry name" value="Trigger_factor"/>
    <property type="match status" value="1"/>
</dbReference>
<sequence length="427" mass="48633">MKSTLISKENNDAKFTMEFTPEEFENAIINVYKAQKDRFSVDGFRKGKAPRSIIEKKYGEGVFFEDAINNLFSANYPSALDELELNVIDSPRAEFSQIKKGEGFTVTITVECYPEIEVKDYKGVEIEAVSSEVTDEDVENELKARARRNSRMVTVDRPAKEGDTVLIDYEGWVGDQQFEGGTAERQPLKLGSGTFIPGFEEQLIGVSTGEDKDVKVTFPEDYHAEDLAGKEAVFKCKVHEVKEEEVPEINDEFVKDVSEFDTLDEYKADIRKELEKSKASRAENAMKNKVIEKVFEANDIDVPDVMVESEIDNMISEFDQQLRSQGLDLNTYMQYLGKDPKEMRDELKDEAFKKTKTRMIVSAVAEQEDFQVTEEEVNAELERMAKQYGLEVDKLREIIGEANLSMIEGDIKVRKAVDMMYDSAVKK</sequence>
<comment type="domain">
    <text evidence="12">Consists of 3 domains; the N-terminus binds the ribosome, the middle domain has PPIase activity, while the C-terminus has intrinsic chaperone activity on its own.</text>
</comment>
<evidence type="ECO:0000256" key="13">
    <source>
        <dbReference type="PROSITE-ProRule" id="PRU00277"/>
    </source>
</evidence>
<keyword evidence="5 12" id="KW-0132">Cell division</keyword>
<dbReference type="FunFam" id="3.10.50.40:FF:000001">
    <property type="entry name" value="Trigger factor"/>
    <property type="match status" value="1"/>
</dbReference>
<dbReference type="GO" id="GO:0015031">
    <property type="term" value="P:protein transport"/>
    <property type="evidence" value="ECO:0007669"/>
    <property type="project" value="UniProtKB-UniRule"/>
</dbReference>
<dbReference type="PROSITE" id="PS50059">
    <property type="entry name" value="FKBP_PPIASE"/>
    <property type="match status" value="1"/>
</dbReference>
<comment type="catalytic activity">
    <reaction evidence="1 12 13">
        <text>[protein]-peptidylproline (omega=180) = [protein]-peptidylproline (omega=0)</text>
        <dbReference type="Rhea" id="RHEA:16237"/>
        <dbReference type="Rhea" id="RHEA-COMP:10747"/>
        <dbReference type="Rhea" id="RHEA-COMP:10748"/>
        <dbReference type="ChEBI" id="CHEBI:83833"/>
        <dbReference type="ChEBI" id="CHEBI:83834"/>
        <dbReference type="EC" id="5.2.1.8"/>
    </reaction>
</comment>
<dbReference type="GO" id="GO:0043022">
    <property type="term" value="F:ribosome binding"/>
    <property type="evidence" value="ECO:0007669"/>
    <property type="project" value="TreeGrafter"/>
</dbReference>
<evidence type="ECO:0000256" key="11">
    <source>
        <dbReference type="ARBA" id="ARBA00029986"/>
    </source>
</evidence>
<evidence type="ECO:0000256" key="3">
    <source>
        <dbReference type="ARBA" id="ARBA00013194"/>
    </source>
</evidence>
<evidence type="ECO:0000256" key="4">
    <source>
        <dbReference type="ARBA" id="ARBA00016902"/>
    </source>
</evidence>
<dbReference type="InterPro" id="IPR036611">
    <property type="entry name" value="Trigger_fac_ribosome-bd_sf"/>
</dbReference>
<dbReference type="InterPro" id="IPR005215">
    <property type="entry name" value="Trig_fac"/>
</dbReference>
<dbReference type="Pfam" id="PF00254">
    <property type="entry name" value="FKBP_C"/>
    <property type="match status" value="1"/>
</dbReference>
<evidence type="ECO:0000256" key="1">
    <source>
        <dbReference type="ARBA" id="ARBA00000971"/>
    </source>
</evidence>
<evidence type="ECO:0000256" key="2">
    <source>
        <dbReference type="ARBA" id="ARBA00005464"/>
    </source>
</evidence>
<dbReference type="GO" id="GO:0051301">
    <property type="term" value="P:cell division"/>
    <property type="evidence" value="ECO:0007669"/>
    <property type="project" value="UniProtKB-KW"/>
</dbReference>
<evidence type="ECO:0000256" key="8">
    <source>
        <dbReference type="ARBA" id="ARBA00023235"/>
    </source>
</evidence>
<dbReference type="SUPFAM" id="SSF102735">
    <property type="entry name" value="Trigger factor ribosome-binding domain"/>
    <property type="match status" value="1"/>
</dbReference>
<dbReference type="GO" id="GO:0051083">
    <property type="term" value="P:'de novo' cotranslational protein folding"/>
    <property type="evidence" value="ECO:0007669"/>
    <property type="project" value="TreeGrafter"/>
</dbReference>
<dbReference type="EC" id="5.2.1.8" evidence="3 12"/>
<dbReference type="InterPro" id="IPR008880">
    <property type="entry name" value="Trigger_fac_C"/>
</dbReference>
<evidence type="ECO:0000256" key="5">
    <source>
        <dbReference type="ARBA" id="ARBA00022618"/>
    </source>
</evidence>
<evidence type="ECO:0000313" key="17">
    <source>
        <dbReference type="Proteomes" id="UP000824130"/>
    </source>
</evidence>
<dbReference type="AlphaFoldDB" id="A0A9D1SU37"/>
<feature type="domain" description="PPIase FKBP-type" evidence="15">
    <location>
        <begin position="162"/>
        <end position="244"/>
    </location>
</feature>
<evidence type="ECO:0000256" key="10">
    <source>
        <dbReference type="ARBA" id="ARBA00024849"/>
    </source>
</evidence>
<evidence type="ECO:0000259" key="15">
    <source>
        <dbReference type="PROSITE" id="PS50059"/>
    </source>
</evidence>
<dbReference type="SUPFAM" id="SSF109998">
    <property type="entry name" value="Triger factor/SurA peptide-binding domain-like"/>
    <property type="match status" value="1"/>
</dbReference>
<proteinExistence type="inferred from homology"/>
<dbReference type="Pfam" id="PF05697">
    <property type="entry name" value="Trigger_N"/>
    <property type="match status" value="1"/>
</dbReference>
<evidence type="ECO:0000313" key="16">
    <source>
        <dbReference type="EMBL" id="HIU95229.1"/>
    </source>
</evidence>
<comment type="caution">
    <text evidence="16">The sequence shown here is derived from an EMBL/GenBank/DDBJ whole genome shotgun (WGS) entry which is preliminary data.</text>
</comment>
<reference evidence="16" key="1">
    <citation type="submission" date="2020-10" db="EMBL/GenBank/DDBJ databases">
        <authorList>
            <person name="Gilroy R."/>
        </authorList>
    </citation>
    <scope>NUCLEOTIDE SEQUENCE</scope>
    <source>
        <strain evidence="16">ChiSjej4B22-8349</strain>
    </source>
</reference>
<accession>A0A9D1SU37</accession>
<dbReference type="Pfam" id="PF05698">
    <property type="entry name" value="Trigger_C"/>
    <property type="match status" value="1"/>
</dbReference>
<dbReference type="GO" id="GO:0005737">
    <property type="term" value="C:cytoplasm"/>
    <property type="evidence" value="ECO:0007669"/>
    <property type="project" value="UniProtKB-SubCell"/>
</dbReference>
<keyword evidence="8 12" id="KW-0413">Isomerase</keyword>
<dbReference type="GO" id="GO:0043335">
    <property type="term" value="P:protein unfolding"/>
    <property type="evidence" value="ECO:0007669"/>
    <property type="project" value="TreeGrafter"/>
</dbReference>
<dbReference type="Gene3D" id="3.10.50.40">
    <property type="match status" value="1"/>
</dbReference>
<dbReference type="InterPro" id="IPR037041">
    <property type="entry name" value="Trigger_fac_C_sf"/>
</dbReference>
<keyword evidence="7 12" id="KW-0143">Chaperone</keyword>
<dbReference type="HAMAP" id="MF_00303">
    <property type="entry name" value="Trigger_factor_Tig"/>
    <property type="match status" value="1"/>
</dbReference>
<reference evidence="16" key="2">
    <citation type="journal article" date="2021" name="PeerJ">
        <title>Extensive microbial diversity within the chicken gut microbiome revealed by metagenomics and culture.</title>
        <authorList>
            <person name="Gilroy R."/>
            <person name="Ravi A."/>
            <person name="Getino M."/>
            <person name="Pursley I."/>
            <person name="Horton D.L."/>
            <person name="Alikhan N.F."/>
            <person name="Baker D."/>
            <person name="Gharbi K."/>
            <person name="Hall N."/>
            <person name="Watson M."/>
            <person name="Adriaenssens E.M."/>
            <person name="Foster-Nyarko E."/>
            <person name="Jarju S."/>
            <person name="Secka A."/>
            <person name="Antonio M."/>
            <person name="Oren A."/>
            <person name="Chaudhuri R.R."/>
            <person name="La Ragione R."/>
            <person name="Hildebrand F."/>
            <person name="Pallen M.J."/>
        </authorList>
    </citation>
    <scope>NUCLEOTIDE SEQUENCE</scope>
    <source>
        <strain evidence="16">ChiSjej4B22-8349</strain>
    </source>
</reference>
<evidence type="ECO:0000256" key="7">
    <source>
        <dbReference type="ARBA" id="ARBA00023186"/>
    </source>
</evidence>
<organism evidence="16 17">
    <name type="scientific">Candidatus Allocopromorpha excrementipullorum</name>
    <dbReference type="NCBI Taxonomy" id="2840743"/>
    <lineage>
        <taxon>Bacteria</taxon>
        <taxon>Bacillati</taxon>
        <taxon>Bacillota</taxon>
        <taxon>Clostridia</taxon>
        <taxon>Eubacteriales</taxon>
        <taxon>Eubacteriaceae</taxon>
        <taxon>Eubacteriaceae incertae sedis</taxon>
        <taxon>Candidatus Allocopromorpha</taxon>
    </lineage>
</organism>
<dbReference type="GO" id="GO:0044183">
    <property type="term" value="F:protein folding chaperone"/>
    <property type="evidence" value="ECO:0007669"/>
    <property type="project" value="TreeGrafter"/>
</dbReference>
<keyword evidence="12" id="KW-0963">Cytoplasm</keyword>
<gene>
    <name evidence="12" type="primary">tig</name>
    <name evidence="16" type="ORF">IAD25_00765</name>
</gene>
<keyword evidence="6 12" id="KW-0697">Rotamase</keyword>
<keyword evidence="9 12" id="KW-0131">Cell cycle</keyword>
<protein>
    <recommendedName>
        <fullName evidence="4 12">Trigger factor</fullName>
        <shortName evidence="12">TF</shortName>
        <ecNumber evidence="3 12">5.2.1.8</ecNumber>
    </recommendedName>
    <alternativeName>
        <fullName evidence="11 12">PPIase</fullName>
    </alternativeName>
</protein>
<dbReference type="GO" id="GO:0003755">
    <property type="term" value="F:peptidyl-prolyl cis-trans isomerase activity"/>
    <property type="evidence" value="ECO:0007669"/>
    <property type="project" value="UniProtKB-UniRule"/>
</dbReference>
<dbReference type="InterPro" id="IPR008881">
    <property type="entry name" value="Trigger_fac_ribosome-bd_bac"/>
</dbReference>
<name>A0A9D1SU37_9FIRM</name>
<evidence type="ECO:0000256" key="12">
    <source>
        <dbReference type="HAMAP-Rule" id="MF_00303"/>
    </source>
</evidence>
<dbReference type="NCBIfam" id="TIGR00115">
    <property type="entry name" value="tig"/>
    <property type="match status" value="1"/>
</dbReference>
<evidence type="ECO:0000256" key="9">
    <source>
        <dbReference type="ARBA" id="ARBA00023306"/>
    </source>
</evidence>
<dbReference type="Proteomes" id="UP000824130">
    <property type="component" value="Unassembled WGS sequence"/>
</dbReference>
<dbReference type="InterPro" id="IPR046357">
    <property type="entry name" value="PPIase_dom_sf"/>
</dbReference>
<comment type="similarity">
    <text evidence="2 12 14">Belongs to the FKBP-type PPIase family. Tig subfamily.</text>
</comment>
<dbReference type="PANTHER" id="PTHR30560">
    <property type="entry name" value="TRIGGER FACTOR CHAPERONE AND PEPTIDYL-PROLYL CIS/TRANS ISOMERASE"/>
    <property type="match status" value="1"/>
</dbReference>
<dbReference type="Gene3D" id="1.10.3120.10">
    <property type="entry name" value="Trigger factor, C-terminal domain"/>
    <property type="match status" value="1"/>
</dbReference>
<evidence type="ECO:0000256" key="14">
    <source>
        <dbReference type="RuleBase" id="RU003914"/>
    </source>
</evidence>
<dbReference type="PANTHER" id="PTHR30560:SF3">
    <property type="entry name" value="TRIGGER FACTOR-LIKE PROTEIN TIG, CHLOROPLASTIC"/>
    <property type="match status" value="1"/>
</dbReference>
<dbReference type="SUPFAM" id="SSF54534">
    <property type="entry name" value="FKBP-like"/>
    <property type="match status" value="1"/>
</dbReference>
<comment type="function">
    <text evidence="10 12">Involved in protein export. Acts as a chaperone by maintaining the newly synthesized protein in an open conformation. Functions as a peptidyl-prolyl cis-trans isomerase.</text>
</comment>
<evidence type="ECO:0000256" key="6">
    <source>
        <dbReference type="ARBA" id="ARBA00023110"/>
    </source>
</evidence>
<dbReference type="InterPro" id="IPR027304">
    <property type="entry name" value="Trigger_fact/SurA_dom_sf"/>
</dbReference>